<protein>
    <submittedName>
        <fullName evidence="2">Uncharacterized protein LOC107824698 isoform X1</fullName>
    </submittedName>
</protein>
<gene>
    <name evidence="2" type="primary">LOC107824698</name>
</gene>
<proteinExistence type="predicted"/>
<dbReference type="Proteomes" id="UP000790787">
    <property type="component" value="Chromosome 23"/>
</dbReference>
<reference evidence="2" key="2">
    <citation type="submission" date="2025-08" db="UniProtKB">
        <authorList>
            <consortium name="RefSeq"/>
        </authorList>
    </citation>
    <scope>IDENTIFICATION</scope>
    <source>
        <tissue evidence="2">Leaf</tissue>
    </source>
</reference>
<evidence type="ECO:0000313" key="1">
    <source>
        <dbReference type="Proteomes" id="UP000790787"/>
    </source>
</evidence>
<accession>A0AC58TZY4</accession>
<sequence>MLIHQRIVRQILLVVYFLLSYHGVQGEIKFSKLEERVLEKQLKLLNKPTVKTIKLAIFRTPNDPNSKYAGAGMSAGLWNPRVESHQHNALHKLVGVDPTLYGDTKTRLFTHFQAGSKHCFNTLCPGFVASIHYALALYNKH</sequence>
<organism evidence="1 2">
    <name type="scientific">Nicotiana tabacum</name>
    <name type="common">Common tobacco</name>
    <dbReference type="NCBI Taxonomy" id="4097"/>
    <lineage>
        <taxon>Eukaryota</taxon>
        <taxon>Viridiplantae</taxon>
        <taxon>Streptophyta</taxon>
        <taxon>Embryophyta</taxon>
        <taxon>Tracheophyta</taxon>
        <taxon>Spermatophyta</taxon>
        <taxon>Magnoliopsida</taxon>
        <taxon>eudicotyledons</taxon>
        <taxon>Gunneridae</taxon>
        <taxon>Pentapetalae</taxon>
        <taxon>asterids</taxon>
        <taxon>lamiids</taxon>
        <taxon>Solanales</taxon>
        <taxon>Solanaceae</taxon>
        <taxon>Nicotianoideae</taxon>
        <taxon>Nicotianeae</taxon>
        <taxon>Nicotiana</taxon>
    </lineage>
</organism>
<evidence type="ECO:0000313" key="2">
    <source>
        <dbReference type="RefSeq" id="XP_075102800.1"/>
    </source>
</evidence>
<dbReference type="RefSeq" id="XP_075102800.1">
    <property type="nucleotide sequence ID" value="XM_075246699.1"/>
</dbReference>
<name>A0AC58TZY4_TOBAC</name>
<reference evidence="1" key="1">
    <citation type="journal article" date="2014" name="Nat. Commun.">
        <title>The tobacco genome sequence and its comparison with those of tomato and potato.</title>
        <authorList>
            <person name="Sierro N."/>
            <person name="Battey J.N."/>
            <person name="Ouadi S."/>
            <person name="Bakaher N."/>
            <person name="Bovet L."/>
            <person name="Willig A."/>
            <person name="Goepfert S."/>
            <person name="Peitsch M.C."/>
            <person name="Ivanov N.V."/>
        </authorList>
    </citation>
    <scope>NUCLEOTIDE SEQUENCE [LARGE SCALE GENOMIC DNA]</scope>
</reference>
<keyword evidence="1" id="KW-1185">Reference proteome</keyword>